<evidence type="ECO:0000313" key="1">
    <source>
        <dbReference type="EMBL" id="MBN8205076.1"/>
    </source>
</evidence>
<protein>
    <submittedName>
        <fullName evidence="1">Uncharacterized protein</fullName>
    </submittedName>
</protein>
<organism evidence="1 2">
    <name type="scientific">Microbacterium esteraromaticum</name>
    <dbReference type="NCBI Taxonomy" id="57043"/>
    <lineage>
        <taxon>Bacteria</taxon>
        <taxon>Bacillati</taxon>
        <taxon>Actinomycetota</taxon>
        <taxon>Actinomycetes</taxon>
        <taxon>Micrococcales</taxon>
        <taxon>Microbacteriaceae</taxon>
        <taxon>Microbacterium</taxon>
    </lineage>
</organism>
<sequence>MPATIDADVESWARDRAEPLRSVHGLDEQRTSVIVAALVVAHRLAARGRGQFFLLFDPLSKLVAPFHVVISEGELAPTAQRNFLLPTAPRPPELRLTSETAFGVGCSSTLLTTRPGTAEIRWLFVATGMTLAATLAPVATVATMSMGITAEDLLGALSVEGGRLGRSAVFEPEAPIAETRDAQEEWAL</sequence>
<dbReference type="EMBL" id="JAEMWU010000001">
    <property type="protein sequence ID" value="MBN8205076.1"/>
    <property type="molecule type" value="Genomic_DNA"/>
</dbReference>
<evidence type="ECO:0000313" key="2">
    <source>
        <dbReference type="Proteomes" id="UP000664385"/>
    </source>
</evidence>
<proteinExistence type="predicted"/>
<dbReference type="Proteomes" id="UP000664385">
    <property type="component" value="Unassembled WGS sequence"/>
</dbReference>
<gene>
    <name evidence="1" type="ORF">JF543_03770</name>
</gene>
<comment type="caution">
    <text evidence="1">The sequence shown here is derived from an EMBL/GenBank/DDBJ whole genome shotgun (WGS) entry which is preliminary data.</text>
</comment>
<name>A0A939DTU8_9MICO</name>
<reference evidence="1" key="1">
    <citation type="submission" date="2020-12" db="EMBL/GenBank/DDBJ databases">
        <title>PHA producing bacteria isolated from mangrove.</title>
        <authorList>
            <person name="Zheng W."/>
            <person name="Yu S."/>
            <person name="Huang Y."/>
        </authorList>
    </citation>
    <scope>NUCLEOTIDE SEQUENCE</scope>
    <source>
        <strain evidence="1">GN8-5</strain>
    </source>
</reference>
<dbReference type="AlphaFoldDB" id="A0A939DTU8"/>
<accession>A0A939DTU8</accession>
<dbReference type="RefSeq" id="WP_206822779.1">
    <property type="nucleotide sequence ID" value="NZ_JAEMWU010000001.1"/>
</dbReference>